<comment type="similarity">
    <text evidence="1">Belongs to the TRAFAC class TrmE-Era-EngA-EngB-Septin-like GTPase superfamily. AIG1/Toc34/Toc159-like paraseptin GTPase family. IAN subfamily.</text>
</comment>
<dbReference type="GO" id="GO:0000149">
    <property type="term" value="F:SNARE binding"/>
    <property type="evidence" value="ECO:0007669"/>
    <property type="project" value="TreeGrafter"/>
</dbReference>
<keyword evidence="5" id="KW-0547">Nucleotide-binding</keyword>
<keyword evidence="9" id="KW-1185">Reference proteome</keyword>
<dbReference type="GO" id="GO:0005525">
    <property type="term" value="F:GTP binding"/>
    <property type="evidence" value="ECO:0007669"/>
    <property type="project" value="InterPro"/>
</dbReference>
<dbReference type="GO" id="GO:0006887">
    <property type="term" value="P:exocytosis"/>
    <property type="evidence" value="ECO:0007669"/>
    <property type="project" value="UniProtKB-KW"/>
</dbReference>
<accession>A0A8S3PWC5</accession>
<evidence type="ECO:0000259" key="7">
    <source>
        <dbReference type="Pfam" id="PF04548"/>
    </source>
</evidence>
<feature type="coiled-coil region" evidence="6">
    <location>
        <begin position="23"/>
        <end position="57"/>
    </location>
</feature>
<dbReference type="Proteomes" id="UP000683360">
    <property type="component" value="Unassembled WGS sequence"/>
</dbReference>
<dbReference type="Pfam" id="PF06046">
    <property type="entry name" value="Sec6"/>
    <property type="match status" value="1"/>
</dbReference>
<comment type="similarity">
    <text evidence="2">Belongs to the SEC6 family.</text>
</comment>
<comment type="caution">
    <text evidence="8">The sequence shown here is derived from an EMBL/GenBank/DDBJ whole genome shotgun (WGS) entry which is preliminary data.</text>
</comment>
<keyword evidence="4" id="KW-0268">Exocytosis</keyword>
<dbReference type="PANTHER" id="PTHR21292:SF1">
    <property type="entry name" value="EXOCYST COMPLEX COMPONENT 3"/>
    <property type="match status" value="1"/>
</dbReference>
<evidence type="ECO:0000256" key="6">
    <source>
        <dbReference type="SAM" id="Coils"/>
    </source>
</evidence>
<name>A0A8S3PWC5_MYTED</name>
<dbReference type="Gene3D" id="1.10.357.70">
    <property type="entry name" value="Exocyst complex component Sec6, C-terminal domain"/>
    <property type="match status" value="1"/>
</dbReference>
<dbReference type="PANTHER" id="PTHR21292">
    <property type="entry name" value="EXOCYST COMPLEX COMPONENT SEC6-RELATED"/>
    <property type="match status" value="1"/>
</dbReference>
<gene>
    <name evidence="8" type="ORF">MEDL_3417</name>
</gene>
<dbReference type="Pfam" id="PF04548">
    <property type="entry name" value="AIG1"/>
    <property type="match status" value="1"/>
</dbReference>
<dbReference type="GO" id="GO:0000145">
    <property type="term" value="C:exocyst"/>
    <property type="evidence" value="ECO:0007669"/>
    <property type="project" value="InterPro"/>
</dbReference>
<evidence type="ECO:0000256" key="2">
    <source>
        <dbReference type="ARBA" id="ARBA00009447"/>
    </source>
</evidence>
<dbReference type="OrthoDB" id="6202621at2759"/>
<organism evidence="8 9">
    <name type="scientific">Mytilus edulis</name>
    <name type="common">Blue mussel</name>
    <dbReference type="NCBI Taxonomy" id="6550"/>
    <lineage>
        <taxon>Eukaryota</taxon>
        <taxon>Metazoa</taxon>
        <taxon>Spiralia</taxon>
        <taxon>Lophotrochozoa</taxon>
        <taxon>Mollusca</taxon>
        <taxon>Bivalvia</taxon>
        <taxon>Autobranchia</taxon>
        <taxon>Pteriomorphia</taxon>
        <taxon>Mytilida</taxon>
        <taxon>Mytiloidea</taxon>
        <taxon>Mytilidae</taxon>
        <taxon>Mytilinae</taxon>
        <taxon>Mytilus</taxon>
    </lineage>
</organism>
<dbReference type="InterPro" id="IPR027417">
    <property type="entry name" value="P-loop_NTPase"/>
</dbReference>
<evidence type="ECO:0000256" key="3">
    <source>
        <dbReference type="ARBA" id="ARBA00022448"/>
    </source>
</evidence>
<proteinExistence type="inferred from homology"/>
<dbReference type="AlphaFoldDB" id="A0A8S3PWC5"/>
<sequence>MKLCFALGEEKVKVDSPRIPFWLKEQEKTVVSLTDEIGVLQNEVTRKQEQIDELLKDHTPIVSLVWHNCSKCKIEEGVLPSGKILQVVDTPGITSPKNQVVMNELMKSIEYFNPGPHAFLLVMQPSRSTKEDLKILKELKNVFGDASYLQNTIIIMVNRNIIRNQDYSLIDIHEYISTHAGKETMLPPIFPPDYNIVKTYVKMYHRALAGHLEEMIREGLEGNEFVTLLSWVNNYYSPDLMGHPDLNIDISELGPLLENNVIDELQNQYLRTMKFNIMEWMKNSLVQDKKIANINNSLSFGEYMKQLRNRYLKEDFEEDEENIRKDRFQKLNDTFLKIAKIGKLQFKTYDERKAAAEKLIKEGSQLGELFQKYGTSKVGVVKKYPDIRVEHLISLLVLRGDMNRADARQKPQNICSQRKQDTVIEKINKGKPPANLQGSLLDKLHDIYNSLWTCVFNTATFQKFIIEHKLTNMLSGSPILTASAFACLSYTKCSFSPVFPIHIALLRKIKDKELSAYMMSQVFNELLQLPDRYQFTESNKSVYEQYQISLNCFKAGIHFNVTATWLLLASLYYKYRRFHECIDIINYSLSKCTPDKILLHLDKTFKDQTYFQQMRKSVGFLSTCKHLVVENVWFRPPFTLLPVELTPLIESVRKLYRCVQKYGVNREILDTDFNPTRMTTPEVLPNGVILSCDHQLAYLHGFDSPDDLEGLDMTQLIPSFNIPMTASSLTKNISMLIPEISEILEDKGFRAPMEDLGEDESVHIKKKKCVIFQVKKVELDDGSSTYCMWVSRDPEDAPEYGKSFANLTLASTFNSTMDKSNCSLGEVSVLTTSFKILPPNKNYNFDRFW</sequence>
<evidence type="ECO:0000313" key="9">
    <source>
        <dbReference type="Proteomes" id="UP000683360"/>
    </source>
</evidence>
<keyword evidence="6" id="KW-0175">Coiled coil</keyword>
<dbReference type="SUPFAM" id="SSF52540">
    <property type="entry name" value="P-loop containing nucleoside triphosphate hydrolases"/>
    <property type="match status" value="1"/>
</dbReference>
<dbReference type="EMBL" id="CAJPWZ010000192">
    <property type="protein sequence ID" value="CAG2187998.1"/>
    <property type="molecule type" value="Genomic_DNA"/>
</dbReference>
<keyword evidence="3" id="KW-0813">Transport</keyword>
<feature type="domain" description="AIG1-type G" evidence="7">
    <location>
        <begin position="70"/>
        <end position="178"/>
    </location>
</feature>
<evidence type="ECO:0000256" key="1">
    <source>
        <dbReference type="ARBA" id="ARBA00008535"/>
    </source>
</evidence>
<dbReference type="InterPro" id="IPR042532">
    <property type="entry name" value="EXOC3/Sec6_C"/>
</dbReference>
<dbReference type="InterPro" id="IPR006703">
    <property type="entry name" value="G_AIG1"/>
</dbReference>
<dbReference type="GO" id="GO:0051601">
    <property type="term" value="P:exocyst localization"/>
    <property type="evidence" value="ECO:0007669"/>
    <property type="project" value="TreeGrafter"/>
</dbReference>
<protein>
    <submittedName>
        <fullName evidence="8">EXOC3</fullName>
    </submittedName>
</protein>
<evidence type="ECO:0000256" key="5">
    <source>
        <dbReference type="ARBA" id="ARBA00022741"/>
    </source>
</evidence>
<dbReference type="Gene3D" id="3.40.50.300">
    <property type="entry name" value="P-loop containing nucleotide triphosphate hydrolases"/>
    <property type="match status" value="1"/>
</dbReference>
<reference evidence="8" key="1">
    <citation type="submission" date="2021-03" db="EMBL/GenBank/DDBJ databases">
        <authorList>
            <person name="Bekaert M."/>
        </authorList>
    </citation>
    <scope>NUCLEOTIDE SEQUENCE</scope>
</reference>
<evidence type="ECO:0000256" key="4">
    <source>
        <dbReference type="ARBA" id="ARBA00022483"/>
    </source>
</evidence>
<evidence type="ECO:0000313" key="8">
    <source>
        <dbReference type="EMBL" id="CAG2187998.1"/>
    </source>
</evidence>
<dbReference type="InterPro" id="IPR010326">
    <property type="entry name" value="EXOC3/Sec6"/>
</dbReference>